<evidence type="ECO:0000313" key="1">
    <source>
        <dbReference type="EMBL" id="QBO57443.1"/>
    </source>
</evidence>
<protein>
    <submittedName>
        <fullName evidence="1">Uncharacterized protein</fullName>
    </submittedName>
</protein>
<organism evidence="1 2">
    <name type="scientific">Chryseobacterium salivictor</name>
    <dbReference type="NCBI Taxonomy" id="2547600"/>
    <lineage>
        <taxon>Bacteria</taxon>
        <taxon>Pseudomonadati</taxon>
        <taxon>Bacteroidota</taxon>
        <taxon>Flavobacteriia</taxon>
        <taxon>Flavobacteriales</taxon>
        <taxon>Weeksellaceae</taxon>
        <taxon>Chryseobacterium group</taxon>
        <taxon>Chryseobacterium</taxon>
    </lineage>
</organism>
<gene>
    <name evidence="1" type="ORF">NBC122_00607</name>
</gene>
<dbReference type="EMBL" id="CP037954">
    <property type="protein sequence ID" value="QBO57443.1"/>
    <property type="molecule type" value="Genomic_DNA"/>
</dbReference>
<keyword evidence="2" id="KW-1185">Reference proteome</keyword>
<name>A0A4P6ZD58_9FLAO</name>
<dbReference type="RefSeq" id="WP_133438946.1">
    <property type="nucleotide sequence ID" value="NZ_CP037954.1"/>
</dbReference>
<dbReference type="OrthoDB" id="1377054at2"/>
<dbReference type="Proteomes" id="UP000294419">
    <property type="component" value="Chromosome"/>
</dbReference>
<sequence>MDDEKTNGIRERFQSILTDNFDQLAKDLQELEPKDRIKFILEITRFVLPTLKSIESKESLTVEQPLFDITTLYRNKD</sequence>
<dbReference type="AlphaFoldDB" id="A0A4P6ZD58"/>
<proteinExistence type="predicted"/>
<reference evidence="1 2" key="1">
    <citation type="submission" date="2019-03" db="EMBL/GenBank/DDBJ databases">
        <authorList>
            <person name="Kim H."/>
            <person name="Yu S.-M."/>
        </authorList>
    </citation>
    <scope>NUCLEOTIDE SEQUENCE [LARGE SCALE GENOMIC DNA]</scope>
    <source>
        <strain evidence="1 2">NBC122</strain>
    </source>
</reference>
<evidence type="ECO:0000313" key="2">
    <source>
        <dbReference type="Proteomes" id="UP000294419"/>
    </source>
</evidence>
<dbReference type="KEGG" id="csal:NBC122_00607"/>
<accession>A0A4P6ZD58</accession>